<keyword evidence="1" id="KW-0472">Membrane</keyword>
<dbReference type="RefSeq" id="WP_037836848.1">
    <property type="nucleotide sequence ID" value="NZ_JBHYYZ010000041.1"/>
</dbReference>
<proteinExistence type="predicted"/>
<sequence>MSLSSTAHNLVVLASEGAEQHGGNHDSLNPYLTGGGALFILLLMLWVTTRLNRDR</sequence>
<evidence type="ECO:0000256" key="1">
    <source>
        <dbReference type="SAM" id="Phobius"/>
    </source>
</evidence>
<dbReference type="GeneID" id="95615759"/>
<feature type="transmembrane region" description="Helical" evidence="1">
    <location>
        <begin position="31"/>
        <end position="49"/>
    </location>
</feature>
<evidence type="ECO:0000313" key="3">
    <source>
        <dbReference type="Proteomes" id="UP000035932"/>
    </source>
</evidence>
<evidence type="ECO:0000313" key="2">
    <source>
        <dbReference type="EMBL" id="KMO93581.1"/>
    </source>
</evidence>
<dbReference type="Proteomes" id="UP000035932">
    <property type="component" value="Unassembled WGS sequence"/>
</dbReference>
<keyword evidence="1" id="KW-1133">Transmembrane helix</keyword>
<dbReference type="AlphaFoldDB" id="A0A0J7A8H2"/>
<keyword evidence="1" id="KW-0812">Transmembrane</keyword>
<dbReference type="PATRIC" id="fig|66430.4.peg.3389"/>
<keyword evidence="3" id="KW-1185">Reference proteome</keyword>
<comment type="caution">
    <text evidence="2">The sequence shown here is derived from an EMBL/GenBank/DDBJ whole genome shotgun (WGS) entry which is preliminary data.</text>
</comment>
<gene>
    <name evidence="2" type="ORF">ACS04_33240</name>
</gene>
<protein>
    <submittedName>
        <fullName evidence="2">Membrane protein</fullName>
    </submittedName>
</protein>
<accession>A0A0J7A8H2</accession>
<reference evidence="2 3" key="1">
    <citation type="submission" date="2015-06" db="EMBL/GenBank/DDBJ databases">
        <title>Recapitulation of the evolution of biosynthetic gene clusters reveals hidden chemical diversity on bacterial genomes.</title>
        <authorList>
            <person name="Cruz-Morales P."/>
            <person name="Martinez-Guerrero C."/>
            <person name="Morales-Escalante M.A."/>
            <person name="Yanez-Guerra L.A."/>
            <person name="Kopp J.F."/>
            <person name="Feldmann J."/>
            <person name="Ramos-Aboites H.E."/>
            <person name="Barona-Gomez F."/>
        </authorList>
    </citation>
    <scope>NUCLEOTIDE SEQUENCE [LARGE SCALE GENOMIC DNA]</scope>
    <source>
        <strain evidence="2 3">ATCC 31245</strain>
    </source>
</reference>
<organism evidence="2 3">
    <name type="scientific">Streptomyces roseus</name>
    <dbReference type="NCBI Taxonomy" id="66430"/>
    <lineage>
        <taxon>Bacteria</taxon>
        <taxon>Bacillati</taxon>
        <taxon>Actinomycetota</taxon>
        <taxon>Actinomycetes</taxon>
        <taxon>Kitasatosporales</taxon>
        <taxon>Streptomycetaceae</taxon>
        <taxon>Streptomyces</taxon>
    </lineage>
</organism>
<name>A0A0J7A8H2_9ACTN</name>
<dbReference type="EMBL" id="LFML01000161">
    <property type="protein sequence ID" value="KMO93581.1"/>
    <property type="molecule type" value="Genomic_DNA"/>
</dbReference>
<dbReference type="STRING" id="66430.ACS04_33240"/>